<evidence type="ECO:0000313" key="1">
    <source>
        <dbReference type="EMBL" id="PCS24209.1"/>
    </source>
</evidence>
<comment type="caution">
    <text evidence="1">The sequence shown here is derived from an EMBL/GenBank/DDBJ whole genome shotgun (WGS) entry which is preliminary data.</text>
</comment>
<organism evidence="1 2">
    <name type="scientific">Candidatus Enterovibrio escicola</name>
    <dbReference type="NCBI Taxonomy" id="1927127"/>
    <lineage>
        <taxon>Bacteria</taxon>
        <taxon>Pseudomonadati</taxon>
        <taxon>Pseudomonadota</taxon>
        <taxon>Gammaproteobacteria</taxon>
        <taxon>Vibrionales</taxon>
        <taxon>Vibrionaceae</taxon>
        <taxon>Enterovibrio</taxon>
    </lineage>
</organism>
<reference evidence="2" key="1">
    <citation type="submission" date="2017-04" db="EMBL/GenBank/DDBJ databases">
        <title>Genome evolution of the luminous symbionts of deep sea anglerfish.</title>
        <authorList>
            <person name="Hendry T.A."/>
        </authorList>
    </citation>
    <scope>NUCLEOTIDE SEQUENCE [LARGE SCALE GENOMIC DNA]</scope>
</reference>
<keyword evidence="2" id="KW-1185">Reference proteome</keyword>
<name>A0A2A5T7L0_9GAMM</name>
<dbReference type="EMBL" id="NBYY01000002">
    <property type="protein sequence ID" value="PCS24209.1"/>
    <property type="molecule type" value="Genomic_DNA"/>
</dbReference>
<dbReference type="Proteomes" id="UP000219020">
    <property type="component" value="Unassembled WGS sequence"/>
</dbReference>
<sequence length="45" mass="5053">MKMPKNDSVGTLLFASFCVLAKQHFTSTLAIMITNEVNFSHKTIH</sequence>
<proteinExistence type="predicted"/>
<protein>
    <submittedName>
        <fullName evidence="1">Uncharacterized protein</fullName>
    </submittedName>
</protein>
<evidence type="ECO:0000313" key="2">
    <source>
        <dbReference type="Proteomes" id="UP000219020"/>
    </source>
</evidence>
<accession>A0A2A5T7L0</accession>
<gene>
    <name evidence="1" type="ORF">BTN49_0027</name>
</gene>
<dbReference type="AlphaFoldDB" id="A0A2A5T7L0"/>